<dbReference type="SUPFAM" id="SSF111304">
    <property type="entry name" value="Recombination protein RecR"/>
    <property type="match status" value="1"/>
</dbReference>
<evidence type="ECO:0000313" key="9">
    <source>
        <dbReference type="EMBL" id="EFV00834.1"/>
    </source>
</evidence>
<evidence type="ECO:0000259" key="8">
    <source>
        <dbReference type="PROSITE" id="PS50880"/>
    </source>
</evidence>
<dbReference type="Proteomes" id="UP000004754">
    <property type="component" value="Unassembled WGS sequence"/>
</dbReference>
<dbReference type="GO" id="GO:0003677">
    <property type="term" value="F:DNA binding"/>
    <property type="evidence" value="ECO:0007669"/>
    <property type="project" value="UniProtKB-UniRule"/>
</dbReference>
<evidence type="ECO:0000256" key="5">
    <source>
        <dbReference type="ARBA" id="ARBA00023172"/>
    </source>
</evidence>
<dbReference type="HOGENOM" id="CLU_060739_1_0_9"/>
<dbReference type="Pfam" id="PF13662">
    <property type="entry name" value="Toprim_4"/>
    <property type="match status" value="1"/>
</dbReference>
<dbReference type="STRING" id="887929.HMP0721_1999"/>
<dbReference type="SMART" id="SM00493">
    <property type="entry name" value="TOPRIM"/>
    <property type="match status" value="1"/>
</dbReference>
<evidence type="ECO:0000256" key="7">
    <source>
        <dbReference type="HAMAP-Rule" id="MF_00017"/>
    </source>
</evidence>
<dbReference type="Gene3D" id="3.40.1360.10">
    <property type="match status" value="1"/>
</dbReference>
<keyword evidence="4 7" id="KW-0862">Zinc</keyword>
<keyword evidence="6 7" id="KW-0234">DNA repair</keyword>
<evidence type="ECO:0000256" key="2">
    <source>
        <dbReference type="ARBA" id="ARBA00022763"/>
    </source>
</evidence>
<dbReference type="Gene3D" id="6.10.250.240">
    <property type="match status" value="1"/>
</dbReference>
<dbReference type="GO" id="GO:0008270">
    <property type="term" value="F:zinc ion binding"/>
    <property type="evidence" value="ECO:0007669"/>
    <property type="project" value="UniProtKB-KW"/>
</dbReference>
<accession>E6MJ14</accession>
<dbReference type="InterPro" id="IPR000093">
    <property type="entry name" value="DNA_Rcmb_RecR"/>
</dbReference>
<dbReference type="GO" id="GO:0006281">
    <property type="term" value="P:DNA repair"/>
    <property type="evidence" value="ECO:0007669"/>
    <property type="project" value="UniProtKB-UniRule"/>
</dbReference>
<evidence type="ECO:0000256" key="3">
    <source>
        <dbReference type="ARBA" id="ARBA00022771"/>
    </source>
</evidence>
<evidence type="ECO:0000256" key="6">
    <source>
        <dbReference type="ARBA" id="ARBA00023204"/>
    </source>
</evidence>
<dbReference type="InterPro" id="IPR006171">
    <property type="entry name" value="TOPRIM_dom"/>
</dbReference>
<evidence type="ECO:0000256" key="1">
    <source>
        <dbReference type="ARBA" id="ARBA00022723"/>
    </source>
</evidence>
<keyword evidence="1 7" id="KW-0479">Metal-binding</keyword>
<dbReference type="eggNOG" id="COG0353">
    <property type="taxonomic scope" value="Bacteria"/>
</dbReference>
<dbReference type="OrthoDB" id="9802672at2"/>
<dbReference type="PANTHER" id="PTHR30446">
    <property type="entry name" value="RECOMBINATION PROTEIN RECR"/>
    <property type="match status" value="1"/>
</dbReference>
<dbReference type="EMBL" id="AEQN01000026">
    <property type="protein sequence ID" value="EFV00834.1"/>
    <property type="molecule type" value="Genomic_DNA"/>
</dbReference>
<keyword evidence="10" id="KW-1185">Reference proteome</keyword>
<dbReference type="RefSeq" id="WP_006599421.1">
    <property type="nucleotide sequence ID" value="NZ_GL622359.1"/>
</dbReference>
<sequence>MGLYPKAVERLVAELSKLPGIGEKTAQRLAFHLIDAPKEDIAGLSRALLDVKEKIKLCPVCFSITDGDRCDICADASRDRSVLCVVENTRDIYAIERTREYHGLYHVLHGVISPLEGIGPQDIKARELMLRLADGTVTEVIMATNPTPEGEATAVYLGNLITPMGVTVTRLAKGIPIGADVEFTDEVTLIKAFEGRKQIK</sequence>
<dbReference type="Pfam" id="PF02132">
    <property type="entry name" value="RecR_ZnF"/>
    <property type="match status" value="1"/>
</dbReference>
<proteinExistence type="inferred from homology"/>
<keyword evidence="3 7" id="KW-0863">Zinc-finger</keyword>
<dbReference type="SMART" id="SM00278">
    <property type="entry name" value="HhH1"/>
    <property type="match status" value="1"/>
</dbReference>
<gene>
    <name evidence="7 9" type="primary">recR</name>
    <name evidence="9" type="ORF">HMP0721_1999</name>
</gene>
<keyword evidence="2 7" id="KW-0227">DNA damage</keyword>
<dbReference type="AlphaFoldDB" id="E6MJ14"/>
<dbReference type="InterPro" id="IPR015967">
    <property type="entry name" value="Rcmb_RecR_Znf"/>
</dbReference>
<feature type="domain" description="Toprim" evidence="8">
    <location>
        <begin position="81"/>
        <end position="176"/>
    </location>
</feature>
<dbReference type="Gene3D" id="3.30.60.80">
    <property type="match status" value="1"/>
</dbReference>
<name>E6MJ14_9FIRM</name>
<dbReference type="NCBIfam" id="TIGR00615">
    <property type="entry name" value="recR"/>
    <property type="match status" value="1"/>
</dbReference>
<dbReference type="HAMAP" id="MF_00017">
    <property type="entry name" value="RecR"/>
    <property type="match status" value="1"/>
</dbReference>
<dbReference type="PROSITE" id="PS50880">
    <property type="entry name" value="TOPRIM"/>
    <property type="match status" value="1"/>
</dbReference>
<dbReference type="PANTHER" id="PTHR30446:SF0">
    <property type="entry name" value="RECOMBINATION PROTEIN RECR"/>
    <property type="match status" value="1"/>
</dbReference>
<dbReference type="Pfam" id="PF21176">
    <property type="entry name" value="RecR_HhH"/>
    <property type="match status" value="1"/>
</dbReference>
<dbReference type="PROSITE" id="PS01300">
    <property type="entry name" value="RECR"/>
    <property type="match status" value="1"/>
</dbReference>
<feature type="zinc finger region" description="C4-type" evidence="7">
    <location>
        <begin position="58"/>
        <end position="73"/>
    </location>
</feature>
<organism evidence="9 10">
    <name type="scientific">Pseudoramibacter alactolyticus ATCC 23263</name>
    <dbReference type="NCBI Taxonomy" id="887929"/>
    <lineage>
        <taxon>Bacteria</taxon>
        <taxon>Bacillati</taxon>
        <taxon>Bacillota</taxon>
        <taxon>Clostridia</taxon>
        <taxon>Eubacteriales</taxon>
        <taxon>Eubacteriaceae</taxon>
        <taxon>Pseudoramibacter</taxon>
    </lineage>
</organism>
<protein>
    <recommendedName>
        <fullName evidence="7">Recombination protein RecR</fullName>
    </recommendedName>
</protein>
<comment type="function">
    <text evidence="7">May play a role in DNA repair. It seems to be involved in an RecBC-independent recombinational process of DNA repair. It may act with RecF and RecO.</text>
</comment>
<dbReference type="InterPro" id="IPR034137">
    <property type="entry name" value="TOPRIM_RecR"/>
</dbReference>
<evidence type="ECO:0000256" key="4">
    <source>
        <dbReference type="ARBA" id="ARBA00022833"/>
    </source>
</evidence>
<dbReference type="InterPro" id="IPR023627">
    <property type="entry name" value="Rcmb_RecR"/>
</dbReference>
<dbReference type="CDD" id="cd01025">
    <property type="entry name" value="TOPRIM_recR"/>
    <property type="match status" value="1"/>
</dbReference>
<dbReference type="GO" id="GO:0006310">
    <property type="term" value="P:DNA recombination"/>
    <property type="evidence" value="ECO:0007669"/>
    <property type="project" value="UniProtKB-UniRule"/>
</dbReference>
<dbReference type="InterPro" id="IPR003583">
    <property type="entry name" value="Hlx-hairpin-Hlx_DNA-bd_motif"/>
</dbReference>
<dbReference type="Gene3D" id="1.10.8.420">
    <property type="entry name" value="RecR Domain 1"/>
    <property type="match status" value="1"/>
</dbReference>
<keyword evidence="5 7" id="KW-0233">DNA recombination</keyword>
<reference evidence="9 10" key="1">
    <citation type="submission" date="2010-12" db="EMBL/GenBank/DDBJ databases">
        <authorList>
            <person name="Muzny D."/>
            <person name="Qin X."/>
            <person name="Deng J."/>
            <person name="Jiang H."/>
            <person name="Liu Y."/>
            <person name="Qu J."/>
            <person name="Song X.-Z."/>
            <person name="Zhang L."/>
            <person name="Thornton R."/>
            <person name="Coyle M."/>
            <person name="Francisco L."/>
            <person name="Jackson L."/>
            <person name="Javaid M."/>
            <person name="Korchina V."/>
            <person name="Kovar C."/>
            <person name="Mata R."/>
            <person name="Mathew T."/>
            <person name="Ngo R."/>
            <person name="Nguyen L."/>
            <person name="Nguyen N."/>
            <person name="Okwuonu G."/>
            <person name="Ongeri F."/>
            <person name="Pham C."/>
            <person name="Simmons D."/>
            <person name="Wilczek-Boney K."/>
            <person name="Hale W."/>
            <person name="Jakkamsetti A."/>
            <person name="Pham P."/>
            <person name="Ruth R."/>
            <person name="San Lucas F."/>
            <person name="Warren J."/>
            <person name="Zhang J."/>
            <person name="Zhao Z."/>
            <person name="Zhou C."/>
            <person name="Zhu D."/>
            <person name="Lee S."/>
            <person name="Bess C."/>
            <person name="Blankenburg K."/>
            <person name="Forbes L."/>
            <person name="Fu Q."/>
            <person name="Gubbala S."/>
            <person name="Hirani K."/>
            <person name="Jayaseelan J.C."/>
            <person name="Lara F."/>
            <person name="Munidasa M."/>
            <person name="Palculict T."/>
            <person name="Patil S."/>
            <person name="Pu L.-L."/>
            <person name="Saada N."/>
            <person name="Tang L."/>
            <person name="Weissenberger G."/>
            <person name="Zhu Y."/>
            <person name="Hemphill L."/>
            <person name="Shang Y."/>
            <person name="Youmans B."/>
            <person name="Ayvaz T."/>
            <person name="Ross M."/>
            <person name="Santibanez J."/>
            <person name="Aqrawi P."/>
            <person name="Gross S."/>
            <person name="Joshi V."/>
            <person name="Fowler G."/>
            <person name="Nazareth L."/>
            <person name="Reid J."/>
            <person name="Worley K."/>
            <person name="Petrosino J."/>
            <person name="Highlander S."/>
            <person name="Gibbs R."/>
        </authorList>
    </citation>
    <scope>NUCLEOTIDE SEQUENCE [LARGE SCALE GENOMIC DNA]</scope>
    <source>
        <strain evidence="9 10">ATCC 23263</strain>
    </source>
</reference>
<dbReference type="Pfam" id="PF21175">
    <property type="entry name" value="RecR_C"/>
    <property type="match status" value="1"/>
</dbReference>
<evidence type="ECO:0000313" key="10">
    <source>
        <dbReference type="Proteomes" id="UP000004754"/>
    </source>
</evidence>
<comment type="caution">
    <text evidence="9">The sequence shown here is derived from an EMBL/GenBank/DDBJ whole genome shotgun (WGS) entry which is preliminary data.</text>
</comment>
<comment type="similarity">
    <text evidence="7">Belongs to the RecR family.</text>
</comment>